<keyword evidence="1" id="KW-0472">Membrane</keyword>
<dbReference type="RefSeq" id="WP_073850431.1">
    <property type="nucleotide sequence ID" value="NZ_LVWA01000002.1"/>
</dbReference>
<dbReference type="Proteomes" id="UP000186551">
    <property type="component" value="Unassembled WGS sequence"/>
</dbReference>
<keyword evidence="1" id="KW-0812">Transmembrane</keyword>
<accession>A0A1Q5PIE7</accession>
<evidence type="ECO:0000313" key="3">
    <source>
        <dbReference type="Proteomes" id="UP000186551"/>
    </source>
</evidence>
<keyword evidence="1" id="KW-1133">Transmembrane helix</keyword>
<dbReference type="AlphaFoldDB" id="A0A1Q5PIE7"/>
<dbReference type="OrthoDB" id="852870at2"/>
<sequence>MQEEKLSSADRNKVWLELKQILISNALVGIVMLLVTAAVVLFLSMKQQTPFIILSAVLVSVAGFIGFLYYSTKDHLKDLVTGVKYTYRAHVTAKEAITNWGWHGNPAADATSQPHLIKYTLSVDDKKLNVREEVYNRFDVGDKVWVHITPNSKFILELCKAHQQV</sequence>
<feature type="transmembrane region" description="Helical" evidence="1">
    <location>
        <begin position="51"/>
        <end position="70"/>
    </location>
</feature>
<evidence type="ECO:0000313" key="2">
    <source>
        <dbReference type="EMBL" id="OKL41987.1"/>
    </source>
</evidence>
<feature type="transmembrane region" description="Helical" evidence="1">
    <location>
        <begin position="21"/>
        <end position="45"/>
    </location>
</feature>
<reference evidence="2 3" key="1">
    <citation type="submission" date="2016-03" db="EMBL/GenBank/DDBJ databases">
        <title>Genome sequence of Pontibacter sp. nov., of the family cytophagaceae, isolated from marine sediment of the Yellow Sea, China.</title>
        <authorList>
            <person name="Zhang G."/>
            <person name="Zhang R."/>
        </authorList>
    </citation>
    <scope>NUCLEOTIDE SEQUENCE [LARGE SCALE GENOMIC DNA]</scope>
    <source>
        <strain evidence="2 3">S10-8</strain>
    </source>
</reference>
<organism evidence="2 3">
    <name type="scientific">Pontibacter flavimaris</name>
    <dbReference type="NCBI Taxonomy" id="1797110"/>
    <lineage>
        <taxon>Bacteria</taxon>
        <taxon>Pseudomonadati</taxon>
        <taxon>Bacteroidota</taxon>
        <taxon>Cytophagia</taxon>
        <taxon>Cytophagales</taxon>
        <taxon>Hymenobacteraceae</taxon>
        <taxon>Pontibacter</taxon>
    </lineage>
</organism>
<comment type="caution">
    <text evidence="2">The sequence shown here is derived from an EMBL/GenBank/DDBJ whole genome shotgun (WGS) entry which is preliminary data.</text>
</comment>
<protein>
    <submittedName>
        <fullName evidence="2">Uncharacterized protein</fullName>
    </submittedName>
</protein>
<name>A0A1Q5PIE7_9BACT</name>
<dbReference type="STRING" id="1797110.A3841_08260"/>
<dbReference type="EMBL" id="LVWA01000002">
    <property type="protein sequence ID" value="OKL41987.1"/>
    <property type="molecule type" value="Genomic_DNA"/>
</dbReference>
<proteinExistence type="predicted"/>
<evidence type="ECO:0000256" key="1">
    <source>
        <dbReference type="SAM" id="Phobius"/>
    </source>
</evidence>
<gene>
    <name evidence="2" type="ORF">A3841_08260</name>
</gene>
<keyword evidence="3" id="KW-1185">Reference proteome</keyword>